<keyword evidence="7 8" id="KW-0472">Membrane</keyword>
<evidence type="ECO:0000313" key="11">
    <source>
        <dbReference type="Proteomes" id="UP000242616"/>
    </source>
</evidence>
<dbReference type="Pfam" id="PF03600">
    <property type="entry name" value="CitMHS"/>
    <property type="match status" value="1"/>
</dbReference>
<reference evidence="10 11" key="1">
    <citation type="submission" date="2015-06" db="EMBL/GenBank/DDBJ databases">
        <title>Genome sequencing of Thermotogales isolates from hydrothermal vents.</title>
        <authorList>
            <person name="Haverkamp T.H."/>
            <person name="Kublanov I.V."/>
            <person name="Nesbo C.L."/>
        </authorList>
    </citation>
    <scope>NUCLEOTIDE SEQUENCE [LARGE SCALE GENOMIC DNA]</scope>
    <source>
        <strain evidence="11">ik275mar</strain>
    </source>
</reference>
<organism evidence="10 11">
    <name type="scientific">Thermosipho affectus</name>
    <dbReference type="NCBI Taxonomy" id="660294"/>
    <lineage>
        <taxon>Bacteria</taxon>
        <taxon>Thermotogati</taxon>
        <taxon>Thermotogota</taxon>
        <taxon>Thermotogae</taxon>
        <taxon>Thermotogales</taxon>
        <taxon>Fervidobacteriaceae</taxon>
        <taxon>Thermosipho</taxon>
    </lineage>
</organism>
<dbReference type="PANTHER" id="PTHR43568">
    <property type="entry name" value="P PROTEIN"/>
    <property type="match status" value="1"/>
</dbReference>
<evidence type="ECO:0000256" key="2">
    <source>
        <dbReference type="ARBA" id="ARBA00009843"/>
    </source>
</evidence>
<gene>
    <name evidence="10" type="ORF">XJ44_00550</name>
</gene>
<name>A0ABX3IJP0_9BACT</name>
<sequence>MPLKHILVIIIVLTSYLYIIFGKKNKPAVVFSLALLISALRLVNGLNSENFSHIVDVDTLGLLTGMMMIVAFLNKSGFFEYFSIKIIKFGGKKFFLTMTLLMIIVALTSAFLDNVVTILVMAPMIFLISDMLELNPIPLIMLTILMDNIGGSATLIGSPLNLVIGSISGYSFNDFIKVMGPVSILAFIGVLLYFKKHLKVDEKSLKNIEKLNQMDEKKAITNPKMMWFSLIDFIIVIILFILHSTLNLELSVIALIGGSILIIKFSNGYEDVGKDIDWDMLFFFAGLYMTSYALEEIGFTQQIANLFLPFKSNNLIILGVFYILSIITIPILNNVPSALILAPVIKILVSHGVNPILWWTFAIASNFATSLTPLGAVQNLVAVNYLEKNLGRKFGFFEYMRWKIVPVFLTLIIGIVYIFFLTLIH</sequence>
<evidence type="ECO:0000259" key="9">
    <source>
        <dbReference type="Pfam" id="PF03600"/>
    </source>
</evidence>
<keyword evidence="6 8" id="KW-1133">Transmembrane helix</keyword>
<dbReference type="InterPro" id="IPR004680">
    <property type="entry name" value="Cit_transptr-like_dom"/>
</dbReference>
<evidence type="ECO:0000256" key="8">
    <source>
        <dbReference type="SAM" id="Phobius"/>
    </source>
</evidence>
<dbReference type="InterPro" id="IPR036259">
    <property type="entry name" value="MFS_trans_sf"/>
</dbReference>
<evidence type="ECO:0000256" key="5">
    <source>
        <dbReference type="ARBA" id="ARBA00022692"/>
    </source>
</evidence>
<evidence type="ECO:0000256" key="4">
    <source>
        <dbReference type="ARBA" id="ARBA00022475"/>
    </source>
</evidence>
<keyword evidence="4" id="KW-1003">Cell membrane</keyword>
<keyword evidence="3" id="KW-0813">Transport</keyword>
<proteinExistence type="inferred from homology"/>
<feature type="transmembrane region" description="Helical" evidence="8">
    <location>
        <begin position="278"/>
        <end position="294"/>
    </location>
</feature>
<evidence type="ECO:0000313" key="10">
    <source>
        <dbReference type="EMBL" id="ONN28068.1"/>
    </source>
</evidence>
<protein>
    <submittedName>
        <fullName evidence="10">Citrate transporter</fullName>
    </submittedName>
</protein>
<accession>A0ABX3IJP0</accession>
<feature type="transmembrane region" description="Helical" evidence="8">
    <location>
        <begin position="314"/>
        <end position="332"/>
    </location>
</feature>
<dbReference type="InterPro" id="IPR051475">
    <property type="entry name" value="Diverse_Ion_Transporter"/>
</dbReference>
<feature type="transmembrane region" description="Helical" evidence="8">
    <location>
        <begin position="118"/>
        <end position="137"/>
    </location>
</feature>
<dbReference type="PRINTS" id="PR00758">
    <property type="entry name" value="ARSENICPUMP"/>
</dbReference>
<feature type="transmembrane region" description="Helical" evidence="8">
    <location>
        <begin position="225"/>
        <end position="242"/>
    </location>
</feature>
<dbReference type="Proteomes" id="UP000242616">
    <property type="component" value="Unassembled WGS sequence"/>
</dbReference>
<dbReference type="SUPFAM" id="SSF103473">
    <property type="entry name" value="MFS general substrate transporter"/>
    <property type="match status" value="1"/>
</dbReference>
<evidence type="ECO:0000256" key="6">
    <source>
        <dbReference type="ARBA" id="ARBA00022989"/>
    </source>
</evidence>
<feature type="transmembrane region" description="Helical" evidence="8">
    <location>
        <begin position="149"/>
        <end position="169"/>
    </location>
</feature>
<feature type="transmembrane region" description="Helical" evidence="8">
    <location>
        <begin position="53"/>
        <end position="73"/>
    </location>
</feature>
<feature type="transmembrane region" description="Helical" evidence="8">
    <location>
        <begin position="407"/>
        <end position="424"/>
    </location>
</feature>
<evidence type="ECO:0000256" key="1">
    <source>
        <dbReference type="ARBA" id="ARBA00004651"/>
    </source>
</evidence>
<comment type="subcellular location">
    <subcellularLocation>
        <location evidence="1">Cell membrane</location>
        <topology evidence="1">Multi-pass membrane protein</topology>
    </subcellularLocation>
</comment>
<dbReference type="InterPro" id="IPR000802">
    <property type="entry name" value="Arsenical_pump_ArsB"/>
</dbReference>
<comment type="similarity">
    <text evidence="2">Belongs to the CitM (TC 2.A.11) transporter family.</text>
</comment>
<feature type="transmembrane region" description="Helical" evidence="8">
    <location>
        <begin position="94"/>
        <end position="112"/>
    </location>
</feature>
<dbReference type="PANTHER" id="PTHR43568:SF1">
    <property type="entry name" value="P PROTEIN"/>
    <property type="match status" value="1"/>
</dbReference>
<comment type="caution">
    <text evidence="10">The sequence shown here is derived from an EMBL/GenBank/DDBJ whole genome shotgun (WGS) entry which is preliminary data.</text>
</comment>
<keyword evidence="11" id="KW-1185">Reference proteome</keyword>
<dbReference type="RefSeq" id="WP_077197721.1">
    <property type="nucleotide sequence ID" value="NZ_LBFC01000002.1"/>
</dbReference>
<feature type="transmembrane region" description="Helical" evidence="8">
    <location>
        <begin position="248"/>
        <end position="266"/>
    </location>
</feature>
<dbReference type="EMBL" id="LBFC01000002">
    <property type="protein sequence ID" value="ONN28068.1"/>
    <property type="molecule type" value="Genomic_DNA"/>
</dbReference>
<feature type="transmembrane region" description="Helical" evidence="8">
    <location>
        <begin position="28"/>
        <end position="47"/>
    </location>
</feature>
<keyword evidence="5 8" id="KW-0812">Transmembrane</keyword>
<feature type="domain" description="Citrate transporter-like" evidence="9">
    <location>
        <begin position="16"/>
        <end position="364"/>
    </location>
</feature>
<feature type="transmembrane region" description="Helical" evidence="8">
    <location>
        <begin position="6"/>
        <end position="21"/>
    </location>
</feature>
<evidence type="ECO:0000256" key="3">
    <source>
        <dbReference type="ARBA" id="ARBA00022448"/>
    </source>
</evidence>
<evidence type="ECO:0000256" key="7">
    <source>
        <dbReference type="ARBA" id="ARBA00023136"/>
    </source>
</evidence>
<feature type="transmembrane region" description="Helical" evidence="8">
    <location>
        <begin position="175"/>
        <end position="194"/>
    </location>
</feature>